<evidence type="ECO:0008006" key="3">
    <source>
        <dbReference type="Google" id="ProtNLM"/>
    </source>
</evidence>
<gene>
    <name evidence="1" type="ORF">PCOR1329_LOCUS21267</name>
</gene>
<evidence type="ECO:0000313" key="1">
    <source>
        <dbReference type="EMBL" id="CAK0819235.1"/>
    </source>
</evidence>
<comment type="caution">
    <text evidence="1">The sequence shown here is derived from an EMBL/GenBank/DDBJ whole genome shotgun (WGS) entry which is preliminary data.</text>
</comment>
<evidence type="ECO:0000313" key="2">
    <source>
        <dbReference type="Proteomes" id="UP001189429"/>
    </source>
</evidence>
<name>A0ABN9RKP7_9DINO</name>
<accession>A0ABN9RKP7</accession>
<organism evidence="1 2">
    <name type="scientific">Prorocentrum cordatum</name>
    <dbReference type="NCBI Taxonomy" id="2364126"/>
    <lineage>
        <taxon>Eukaryota</taxon>
        <taxon>Sar</taxon>
        <taxon>Alveolata</taxon>
        <taxon>Dinophyceae</taxon>
        <taxon>Prorocentrales</taxon>
        <taxon>Prorocentraceae</taxon>
        <taxon>Prorocentrum</taxon>
    </lineage>
</organism>
<dbReference type="EMBL" id="CAUYUJ010006981">
    <property type="protein sequence ID" value="CAK0819235.1"/>
    <property type="molecule type" value="Genomic_DNA"/>
</dbReference>
<proteinExistence type="predicted"/>
<keyword evidence="2" id="KW-1185">Reference proteome</keyword>
<protein>
    <recommendedName>
        <fullName evidence="3">Zinc-ribbon domain-containing protein</fullName>
    </recommendedName>
</protein>
<dbReference type="Proteomes" id="UP001189429">
    <property type="component" value="Unassembled WGS sequence"/>
</dbReference>
<sequence>MRKLLPRRTADVATARSMDVRAPLKWECPAGHRWTASLDTVRRRRHWCLECVGSPTQRLTIHEATALARKRGGYCRSEEYVNLKSPLLWECSQGHTWKSSMMNVKHGQAWCPECARSRQGPRRTMSDARPLPEKRQGCGLIRSIGNAPSRSCEPPLSPRQAFGLHNITNNESRSVGRTSRADTRGDCARNGVLSLAEKPCGGRAWVCTEKGFAQPSVCTHRGLLYSRDFTGLFQERGRSVFSSGLVHVGREVPRWVLDMVSTVIDVARPDLNGDTKVAEHLAATVARFISGGRQSYVSLGCSHALGVVHVDSVHVAEAVGHAAIRSWTRGGELQVKPWAGHYETYSLLSDADWDGGAMDSALHEAYDHWRRSVGRFVLQDYGQFWIPARTQFEWAAIAGLPVAKVTHSGRPQCHP</sequence>
<reference evidence="1" key="1">
    <citation type="submission" date="2023-10" db="EMBL/GenBank/DDBJ databases">
        <authorList>
            <person name="Chen Y."/>
            <person name="Shah S."/>
            <person name="Dougan E. K."/>
            <person name="Thang M."/>
            <person name="Chan C."/>
        </authorList>
    </citation>
    <scope>NUCLEOTIDE SEQUENCE [LARGE SCALE GENOMIC DNA]</scope>
</reference>